<keyword evidence="3" id="KW-0804">Transcription</keyword>
<dbReference type="InterPro" id="IPR025996">
    <property type="entry name" value="MT1864/Rv1816-like_C"/>
</dbReference>
<dbReference type="PROSITE" id="PS50977">
    <property type="entry name" value="HTH_TETR_2"/>
    <property type="match status" value="1"/>
</dbReference>
<dbReference type="GO" id="GO:0003700">
    <property type="term" value="F:DNA-binding transcription factor activity"/>
    <property type="evidence" value="ECO:0007669"/>
    <property type="project" value="TreeGrafter"/>
</dbReference>
<feature type="domain" description="HTH tetR-type" evidence="5">
    <location>
        <begin position="5"/>
        <end position="65"/>
    </location>
</feature>
<evidence type="ECO:0000256" key="1">
    <source>
        <dbReference type="ARBA" id="ARBA00023015"/>
    </source>
</evidence>
<dbReference type="Pfam" id="PF13305">
    <property type="entry name" value="TetR_C_33"/>
    <property type="match status" value="1"/>
</dbReference>
<dbReference type="EMBL" id="PGFF01000001">
    <property type="protein sequence ID" value="PJJ70609.1"/>
    <property type="molecule type" value="Genomic_DNA"/>
</dbReference>
<dbReference type="OrthoDB" id="71867at2"/>
<dbReference type="GO" id="GO:0000976">
    <property type="term" value="F:transcription cis-regulatory region binding"/>
    <property type="evidence" value="ECO:0007669"/>
    <property type="project" value="TreeGrafter"/>
</dbReference>
<proteinExistence type="predicted"/>
<keyword evidence="7" id="KW-1185">Reference proteome</keyword>
<keyword evidence="1" id="KW-0805">Transcription regulation</keyword>
<dbReference type="RefSeq" id="WP_100363014.1">
    <property type="nucleotide sequence ID" value="NZ_PGFF01000001.1"/>
</dbReference>
<dbReference type="PANTHER" id="PTHR30055">
    <property type="entry name" value="HTH-TYPE TRANSCRIPTIONAL REGULATOR RUTR"/>
    <property type="match status" value="1"/>
</dbReference>
<dbReference type="InterPro" id="IPR036271">
    <property type="entry name" value="Tet_transcr_reg_TetR-rel_C_sf"/>
</dbReference>
<reference evidence="6 7" key="1">
    <citation type="submission" date="2017-11" db="EMBL/GenBank/DDBJ databases">
        <title>Genomic Encyclopedia of Archaeal and Bacterial Type Strains, Phase II (KMG-II): From Individual Species to Whole Genera.</title>
        <authorList>
            <person name="Goeker M."/>
        </authorList>
    </citation>
    <scope>NUCLEOTIDE SEQUENCE [LARGE SCALE GENOMIC DNA]</scope>
    <source>
        <strain evidence="6 7">DSM 27393</strain>
    </source>
</reference>
<evidence type="ECO:0000256" key="3">
    <source>
        <dbReference type="ARBA" id="ARBA00023163"/>
    </source>
</evidence>
<evidence type="ECO:0000256" key="4">
    <source>
        <dbReference type="PROSITE-ProRule" id="PRU00335"/>
    </source>
</evidence>
<sequence>MSRSPLTRETVIADAAALADEAGFDEVTLSAVARRLGVQAPSLYSHVRDLAALRDGISALALAELGRRVALAIGGRSGRAALRGLADAHRGLARDRPGLWRSLQRRVGASVAAAPEARTLVALNDAVLDGYGLPQREHVHATRMIGSVVNGFLALESTGSFDHSDPAPDVSWARILDALDALLREWPSTEPTAEDPHA</sequence>
<name>A0A2M9CFE7_9MICO</name>
<keyword evidence="2 4" id="KW-0238">DNA-binding</keyword>
<evidence type="ECO:0000313" key="6">
    <source>
        <dbReference type="EMBL" id="PJJ70609.1"/>
    </source>
</evidence>
<dbReference type="SUPFAM" id="SSF48498">
    <property type="entry name" value="Tetracyclin repressor-like, C-terminal domain"/>
    <property type="match status" value="1"/>
</dbReference>
<dbReference type="InterPro" id="IPR001647">
    <property type="entry name" value="HTH_TetR"/>
</dbReference>
<gene>
    <name evidence="6" type="ORF">CLV46_0131</name>
</gene>
<dbReference type="InterPro" id="IPR050109">
    <property type="entry name" value="HTH-type_TetR-like_transc_reg"/>
</dbReference>
<comment type="caution">
    <text evidence="6">The sequence shown here is derived from an EMBL/GenBank/DDBJ whole genome shotgun (WGS) entry which is preliminary data.</text>
</comment>
<organism evidence="6 7">
    <name type="scientific">Diaminobutyricimonas aerilata</name>
    <dbReference type="NCBI Taxonomy" id="1162967"/>
    <lineage>
        <taxon>Bacteria</taxon>
        <taxon>Bacillati</taxon>
        <taxon>Actinomycetota</taxon>
        <taxon>Actinomycetes</taxon>
        <taxon>Micrococcales</taxon>
        <taxon>Microbacteriaceae</taxon>
        <taxon>Diaminobutyricimonas</taxon>
    </lineage>
</organism>
<protein>
    <submittedName>
        <fullName evidence="6">AcrR family transcriptional regulator</fullName>
    </submittedName>
</protein>
<accession>A0A2M9CFE7</accession>
<dbReference type="AlphaFoldDB" id="A0A2M9CFE7"/>
<evidence type="ECO:0000313" key="7">
    <source>
        <dbReference type="Proteomes" id="UP000228758"/>
    </source>
</evidence>
<evidence type="ECO:0000259" key="5">
    <source>
        <dbReference type="PROSITE" id="PS50977"/>
    </source>
</evidence>
<dbReference type="Gene3D" id="1.10.10.60">
    <property type="entry name" value="Homeodomain-like"/>
    <property type="match status" value="1"/>
</dbReference>
<dbReference type="Proteomes" id="UP000228758">
    <property type="component" value="Unassembled WGS sequence"/>
</dbReference>
<dbReference type="InterPro" id="IPR009057">
    <property type="entry name" value="Homeodomain-like_sf"/>
</dbReference>
<evidence type="ECO:0000256" key="2">
    <source>
        <dbReference type="ARBA" id="ARBA00023125"/>
    </source>
</evidence>
<feature type="DNA-binding region" description="H-T-H motif" evidence="4">
    <location>
        <begin position="28"/>
        <end position="47"/>
    </location>
</feature>
<dbReference type="Gene3D" id="1.10.357.10">
    <property type="entry name" value="Tetracycline Repressor, domain 2"/>
    <property type="match status" value="1"/>
</dbReference>
<dbReference type="SUPFAM" id="SSF46689">
    <property type="entry name" value="Homeodomain-like"/>
    <property type="match status" value="1"/>
</dbReference>
<dbReference type="PANTHER" id="PTHR30055:SF234">
    <property type="entry name" value="HTH-TYPE TRANSCRIPTIONAL REGULATOR BETI"/>
    <property type="match status" value="1"/>
</dbReference>
<dbReference type="Pfam" id="PF00440">
    <property type="entry name" value="TetR_N"/>
    <property type="match status" value="1"/>
</dbReference>